<dbReference type="Gene3D" id="3.30.70.100">
    <property type="match status" value="2"/>
</dbReference>
<dbReference type="PANTHER" id="PTHR21017">
    <property type="entry name" value="NIPSNAP-RELATED"/>
    <property type="match status" value="1"/>
</dbReference>
<dbReference type="Pfam" id="PF07978">
    <property type="entry name" value="NIPSNAP"/>
    <property type="match status" value="2"/>
</dbReference>
<dbReference type="FunFam" id="3.30.70.100:FF:000004">
    <property type="entry name" value="NIPSNAP family protein"/>
    <property type="match status" value="1"/>
</dbReference>
<feature type="domain" description="NIPSNAP" evidence="2">
    <location>
        <begin position="228"/>
        <end position="325"/>
    </location>
</feature>
<dbReference type="PANTHER" id="PTHR21017:SF17">
    <property type="entry name" value="PROTEIN NIPSNAP"/>
    <property type="match status" value="1"/>
</dbReference>
<dbReference type="GO" id="GO:0005739">
    <property type="term" value="C:mitochondrion"/>
    <property type="evidence" value="ECO:0007669"/>
    <property type="project" value="TreeGrafter"/>
</dbReference>
<dbReference type="Proteomes" id="UP000267821">
    <property type="component" value="Unassembled WGS sequence"/>
</dbReference>
<accession>A0A3N4LTT4</accession>
<evidence type="ECO:0000313" key="3">
    <source>
        <dbReference type="EMBL" id="RPB24969.1"/>
    </source>
</evidence>
<dbReference type="InParanoid" id="A0A3N4LTT4"/>
<feature type="domain" description="NIPSNAP" evidence="2">
    <location>
        <begin position="117"/>
        <end position="214"/>
    </location>
</feature>
<dbReference type="EMBL" id="ML121539">
    <property type="protein sequence ID" value="RPB24969.1"/>
    <property type="molecule type" value="Genomic_DNA"/>
</dbReference>
<name>A0A3N4LTT4_9PEZI</name>
<reference evidence="3 4" key="1">
    <citation type="journal article" date="2018" name="Nat. Ecol. Evol.">
        <title>Pezizomycetes genomes reveal the molecular basis of ectomycorrhizal truffle lifestyle.</title>
        <authorList>
            <person name="Murat C."/>
            <person name="Payen T."/>
            <person name="Noel B."/>
            <person name="Kuo A."/>
            <person name="Morin E."/>
            <person name="Chen J."/>
            <person name="Kohler A."/>
            <person name="Krizsan K."/>
            <person name="Balestrini R."/>
            <person name="Da Silva C."/>
            <person name="Montanini B."/>
            <person name="Hainaut M."/>
            <person name="Levati E."/>
            <person name="Barry K.W."/>
            <person name="Belfiori B."/>
            <person name="Cichocki N."/>
            <person name="Clum A."/>
            <person name="Dockter R.B."/>
            <person name="Fauchery L."/>
            <person name="Guy J."/>
            <person name="Iotti M."/>
            <person name="Le Tacon F."/>
            <person name="Lindquist E.A."/>
            <person name="Lipzen A."/>
            <person name="Malagnac F."/>
            <person name="Mello A."/>
            <person name="Molinier V."/>
            <person name="Miyauchi S."/>
            <person name="Poulain J."/>
            <person name="Riccioni C."/>
            <person name="Rubini A."/>
            <person name="Sitrit Y."/>
            <person name="Splivallo R."/>
            <person name="Traeger S."/>
            <person name="Wang M."/>
            <person name="Zifcakova L."/>
            <person name="Wipf D."/>
            <person name="Zambonelli A."/>
            <person name="Paolocci F."/>
            <person name="Nowrousian M."/>
            <person name="Ottonello S."/>
            <person name="Baldrian P."/>
            <person name="Spatafora J.W."/>
            <person name="Henrissat B."/>
            <person name="Nagy L.G."/>
            <person name="Aury J.M."/>
            <person name="Wincker P."/>
            <person name="Grigoriev I.V."/>
            <person name="Bonfante P."/>
            <person name="Martin F.M."/>
        </authorList>
    </citation>
    <scope>NUCLEOTIDE SEQUENCE [LARGE SCALE GENOMIC DNA]</scope>
    <source>
        <strain evidence="3 4">ATCC MYA-4762</strain>
    </source>
</reference>
<dbReference type="OrthoDB" id="10262843at2759"/>
<keyword evidence="4" id="KW-1185">Reference proteome</keyword>
<dbReference type="AlphaFoldDB" id="A0A3N4LTT4"/>
<gene>
    <name evidence="3" type="ORF">L211DRAFT_867438</name>
</gene>
<comment type="similarity">
    <text evidence="1">Belongs to the NipSnap family.</text>
</comment>
<dbReference type="InterPro" id="IPR011008">
    <property type="entry name" value="Dimeric_a/b-barrel"/>
</dbReference>
<sequence>MFLSRHLVRELSRHSATPIPALRPLSTVSSLLNSRHKSPSLGDITPESVSSYKANLAAYRQKLKAASAAAAAEAAQAASAAGTVKSLLYGSPAAQKEEIEMEQSYGKVLARGKYVHEIVLHKVKPERVAEYVEMIGEEYPKIAEDKDNNVHLVGSWKVEIGEADTFVHIWEYNGYAGYHQTLNRLSTQKSYQKYATTLPNLITSRTHDLMQEFSFWPTSPPRSLGGIFELRTYTLHPGNLLEWEQHWRRGLEARKNVMEGVGAWFTQVGSLNTVHHLWQFGDLRERQLAREASWSKKGWSETVHKTVPLIGKMQSRILVPLPWSPVR</sequence>
<proteinExistence type="inferred from homology"/>
<evidence type="ECO:0000259" key="2">
    <source>
        <dbReference type="Pfam" id="PF07978"/>
    </source>
</evidence>
<organism evidence="3 4">
    <name type="scientific">Terfezia boudieri ATCC MYA-4762</name>
    <dbReference type="NCBI Taxonomy" id="1051890"/>
    <lineage>
        <taxon>Eukaryota</taxon>
        <taxon>Fungi</taxon>
        <taxon>Dikarya</taxon>
        <taxon>Ascomycota</taxon>
        <taxon>Pezizomycotina</taxon>
        <taxon>Pezizomycetes</taxon>
        <taxon>Pezizales</taxon>
        <taxon>Pezizaceae</taxon>
        <taxon>Terfezia</taxon>
    </lineage>
</organism>
<dbReference type="SUPFAM" id="SSF54909">
    <property type="entry name" value="Dimeric alpha+beta barrel"/>
    <property type="match status" value="2"/>
</dbReference>
<evidence type="ECO:0000313" key="4">
    <source>
        <dbReference type="Proteomes" id="UP000267821"/>
    </source>
</evidence>
<dbReference type="STRING" id="1051890.A0A3N4LTT4"/>
<protein>
    <submittedName>
        <fullName evidence="3">NIPSNAP-domain-containing protein</fullName>
    </submittedName>
</protein>
<dbReference type="GO" id="GO:0000423">
    <property type="term" value="P:mitophagy"/>
    <property type="evidence" value="ECO:0007669"/>
    <property type="project" value="UniProtKB-ARBA"/>
</dbReference>
<dbReference type="InterPro" id="IPR012577">
    <property type="entry name" value="NIPSNAP"/>
</dbReference>
<evidence type="ECO:0000256" key="1">
    <source>
        <dbReference type="ARBA" id="ARBA00005291"/>
    </source>
</evidence>
<dbReference type="InterPro" id="IPR051557">
    <property type="entry name" value="NipSnap_domain"/>
</dbReference>